<protein>
    <submittedName>
        <fullName evidence="8">Aspartate--tRNA ligase msd1</fullName>
        <ecNumber evidence="8">6.1.1.12</ecNumber>
    </submittedName>
</protein>
<name>A0A9W8B0Q7_9FUNG</name>
<dbReference type="PROSITE" id="PS50862">
    <property type="entry name" value="AA_TRNA_LIGASE_II"/>
    <property type="match status" value="1"/>
</dbReference>
<dbReference type="Gene3D" id="3.30.1360.30">
    <property type="entry name" value="GAD-like domain"/>
    <property type="match status" value="1"/>
</dbReference>
<keyword evidence="4" id="KW-0067">ATP-binding</keyword>
<keyword evidence="3" id="KW-0547">Nucleotide-binding</keyword>
<dbReference type="InterPro" id="IPR004115">
    <property type="entry name" value="GAD-like_sf"/>
</dbReference>
<feature type="domain" description="Aminoacyl-transfer RNA synthetases class-II family profile" evidence="7">
    <location>
        <begin position="1"/>
        <end position="362"/>
    </location>
</feature>
<organism evidence="8 9">
    <name type="scientific">Dimargaris verticillata</name>
    <dbReference type="NCBI Taxonomy" id="2761393"/>
    <lineage>
        <taxon>Eukaryota</taxon>
        <taxon>Fungi</taxon>
        <taxon>Fungi incertae sedis</taxon>
        <taxon>Zoopagomycota</taxon>
        <taxon>Kickxellomycotina</taxon>
        <taxon>Dimargaritomycetes</taxon>
        <taxon>Dimargaritales</taxon>
        <taxon>Dimargaritaceae</taxon>
        <taxon>Dimargaris</taxon>
    </lineage>
</organism>
<dbReference type="OrthoDB" id="439710at2759"/>
<dbReference type="InterPro" id="IPR004364">
    <property type="entry name" value="Aa-tRNA-synt_II"/>
</dbReference>
<evidence type="ECO:0000256" key="6">
    <source>
        <dbReference type="ARBA" id="ARBA00023146"/>
    </source>
</evidence>
<comment type="caution">
    <text evidence="8">The sequence shown here is derived from an EMBL/GenBank/DDBJ whole genome shotgun (WGS) entry which is preliminary data.</text>
</comment>
<dbReference type="PRINTS" id="PR01042">
    <property type="entry name" value="TRNASYNTHASP"/>
</dbReference>
<comment type="similarity">
    <text evidence="1">Belongs to the class-II aminoacyl-tRNA synthetase family. Type 1 subfamily.</text>
</comment>
<reference evidence="8" key="1">
    <citation type="submission" date="2022-07" db="EMBL/GenBank/DDBJ databases">
        <title>Phylogenomic reconstructions and comparative analyses of Kickxellomycotina fungi.</title>
        <authorList>
            <person name="Reynolds N.K."/>
            <person name="Stajich J.E."/>
            <person name="Barry K."/>
            <person name="Grigoriev I.V."/>
            <person name="Crous P."/>
            <person name="Smith M.E."/>
        </authorList>
    </citation>
    <scope>NUCLEOTIDE SEQUENCE</scope>
    <source>
        <strain evidence="8">RSA 567</strain>
    </source>
</reference>
<proteinExistence type="inferred from homology"/>
<keyword evidence="2 8" id="KW-0436">Ligase</keyword>
<evidence type="ECO:0000256" key="1">
    <source>
        <dbReference type="ARBA" id="ARBA00006303"/>
    </source>
</evidence>
<keyword evidence="6" id="KW-0030">Aminoacyl-tRNA synthetase</keyword>
<keyword evidence="9" id="KW-1185">Reference proteome</keyword>
<evidence type="ECO:0000256" key="2">
    <source>
        <dbReference type="ARBA" id="ARBA00022598"/>
    </source>
</evidence>
<evidence type="ECO:0000313" key="8">
    <source>
        <dbReference type="EMBL" id="KAJ1975316.1"/>
    </source>
</evidence>
<dbReference type="EMBL" id="JANBQB010000541">
    <property type="protein sequence ID" value="KAJ1975316.1"/>
    <property type="molecule type" value="Genomic_DNA"/>
</dbReference>
<dbReference type="InterPro" id="IPR045864">
    <property type="entry name" value="aa-tRNA-synth_II/BPL/LPL"/>
</dbReference>
<evidence type="ECO:0000256" key="3">
    <source>
        <dbReference type="ARBA" id="ARBA00022741"/>
    </source>
</evidence>
<dbReference type="GO" id="GO:0004815">
    <property type="term" value="F:aspartate-tRNA ligase activity"/>
    <property type="evidence" value="ECO:0007669"/>
    <property type="project" value="UniProtKB-EC"/>
</dbReference>
<dbReference type="InterPro" id="IPR002312">
    <property type="entry name" value="Asp/Asn-tRNA-synth_IIb"/>
</dbReference>
<evidence type="ECO:0000313" key="9">
    <source>
        <dbReference type="Proteomes" id="UP001151582"/>
    </source>
</evidence>
<sequence>MDRYFQIARCFRDEDLRADRQPEFSQVDIEMSFVHSQDVMRLIEALITKVWQKTLGIDIKDHGGFGQMTYADAIAKYGSDKPDLRFDMPIRPLSDLLPSVAVDPTETSVVEYLVVPEQGQFTRKLMDEVKRAVKQSELNHESIANGIYRVSEQGLKCVSSFSLLEHHKMSTALASNLLSTALPGSTVIVSRRSTNDNPAFTTLGRVRLVAAELLQRKGLLAIDANSYKFTWIHSFPLFTPELDADGQVVRMVSTHHPFTAPSDEDIPLLEQSPCKVRAKHYDLVLNGMEIAGGSIRIHATELQQYIFDQVLQLPRTQRARFDHLLTAFKHGCPPHGGIAIGLDRLLAILCGAPTIRDVIAFPKSSSGHDLLMSSPSAATNEQLNTYHIRLTD</sequence>
<gene>
    <name evidence="8" type="primary">MSD1</name>
    <name evidence="8" type="ORF">H4R34_004383</name>
</gene>
<dbReference type="GO" id="GO:0006422">
    <property type="term" value="P:aspartyl-tRNA aminoacylation"/>
    <property type="evidence" value="ECO:0007669"/>
    <property type="project" value="TreeGrafter"/>
</dbReference>
<dbReference type="EC" id="6.1.1.12" evidence="8"/>
<dbReference type="Proteomes" id="UP001151582">
    <property type="component" value="Unassembled WGS sequence"/>
</dbReference>
<dbReference type="PANTHER" id="PTHR22594:SF5">
    <property type="entry name" value="ASPARTATE--TRNA LIGASE, MITOCHONDRIAL"/>
    <property type="match status" value="1"/>
</dbReference>
<dbReference type="Gene3D" id="3.30.930.10">
    <property type="entry name" value="Bira Bifunctional Protein, Domain 2"/>
    <property type="match status" value="1"/>
</dbReference>
<dbReference type="Pfam" id="PF00152">
    <property type="entry name" value="tRNA-synt_2"/>
    <property type="match status" value="1"/>
</dbReference>
<keyword evidence="5" id="KW-0648">Protein biosynthesis</keyword>
<dbReference type="InterPro" id="IPR006195">
    <property type="entry name" value="aa-tRNA-synth_II"/>
</dbReference>
<dbReference type="GO" id="GO:0005524">
    <property type="term" value="F:ATP binding"/>
    <property type="evidence" value="ECO:0007669"/>
    <property type="project" value="UniProtKB-KW"/>
</dbReference>
<evidence type="ECO:0000256" key="5">
    <source>
        <dbReference type="ARBA" id="ARBA00022917"/>
    </source>
</evidence>
<dbReference type="PANTHER" id="PTHR22594">
    <property type="entry name" value="ASPARTYL/LYSYL-TRNA SYNTHETASE"/>
    <property type="match status" value="1"/>
</dbReference>
<dbReference type="AlphaFoldDB" id="A0A9W8B0Q7"/>
<accession>A0A9W8B0Q7</accession>
<evidence type="ECO:0000256" key="4">
    <source>
        <dbReference type="ARBA" id="ARBA00022840"/>
    </source>
</evidence>
<dbReference type="GO" id="GO:0005739">
    <property type="term" value="C:mitochondrion"/>
    <property type="evidence" value="ECO:0007669"/>
    <property type="project" value="TreeGrafter"/>
</dbReference>
<dbReference type="SUPFAM" id="SSF55681">
    <property type="entry name" value="Class II aaRS and biotin synthetases"/>
    <property type="match status" value="1"/>
</dbReference>
<evidence type="ECO:0000259" key="7">
    <source>
        <dbReference type="PROSITE" id="PS50862"/>
    </source>
</evidence>